<gene>
    <name evidence="1" type="ORF">Micbo1qcDRAFT_170037</name>
</gene>
<evidence type="ECO:0000313" key="1">
    <source>
        <dbReference type="EMBL" id="KXJ84684.1"/>
    </source>
</evidence>
<dbReference type="Proteomes" id="UP000070501">
    <property type="component" value="Unassembled WGS sequence"/>
</dbReference>
<accession>A0A136IIL3</accession>
<sequence>MKSDLRGLHALGRDGVLRSFDAERNIIDARVLTQAQVREYYADVPAELTPDWVLTVDGLDVSEWDMYHPAPEDISKKATEEDRAAARRHSNELRRREFLVVIPKTLGAHDCLLSGMAF</sequence>
<proteinExistence type="predicted"/>
<protein>
    <submittedName>
        <fullName evidence="1">Uncharacterized protein</fullName>
    </submittedName>
</protein>
<dbReference type="AlphaFoldDB" id="A0A136IIL3"/>
<dbReference type="OrthoDB" id="3660917at2759"/>
<dbReference type="InParanoid" id="A0A136IIL3"/>
<name>A0A136IIL3_9PEZI</name>
<evidence type="ECO:0000313" key="2">
    <source>
        <dbReference type="Proteomes" id="UP000070501"/>
    </source>
</evidence>
<organism evidence="1 2">
    <name type="scientific">Microdochium bolleyi</name>
    <dbReference type="NCBI Taxonomy" id="196109"/>
    <lineage>
        <taxon>Eukaryota</taxon>
        <taxon>Fungi</taxon>
        <taxon>Dikarya</taxon>
        <taxon>Ascomycota</taxon>
        <taxon>Pezizomycotina</taxon>
        <taxon>Sordariomycetes</taxon>
        <taxon>Xylariomycetidae</taxon>
        <taxon>Xylariales</taxon>
        <taxon>Microdochiaceae</taxon>
        <taxon>Microdochium</taxon>
    </lineage>
</organism>
<keyword evidence="2" id="KW-1185">Reference proteome</keyword>
<reference evidence="2" key="1">
    <citation type="submission" date="2016-02" db="EMBL/GenBank/DDBJ databases">
        <title>Draft genome sequence of Microdochium bolleyi, a fungal endophyte of beachgrass.</title>
        <authorList>
            <consortium name="DOE Joint Genome Institute"/>
            <person name="David A.S."/>
            <person name="May G."/>
            <person name="Haridas S."/>
            <person name="Lim J."/>
            <person name="Wang M."/>
            <person name="Labutti K."/>
            <person name="Lipzen A."/>
            <person name="Barry K."/>
            <person name="Grigoriev I.V."/>
        </authorList>
    </citation>
    <scope>NUCLEOTIDE SEQUENCE [LARGE SCALE GENOMIC DNA]</scope>
    <source>
        <strain evidence="2">J235TASD1</strain>
    </source>
</reference>
<dbReference type="EMBL" id="KQ964357">
    <property type="protein sequence ID" value="KXJ84684.1"/>
    <property type="molecule type" value="Genomic_DNA"/>
</dbReference>